<dbReference type="EMBL" id="PDEM01000009">
    <property type="protein sequence ID" value="PHZ86011.1"/>
    <property type="molecule type" value="Genomic_DNA"/>
</dbReference>
<evidence type="ECO:0000313" key="8">
    <source>
        <dbReference type="EMBL" id="PHZ86011.1"/>
    </source>
</evidence>
<proteinExistence type="predicted"/>
<keyword evidence="6" id="KW-0812">Transmembrane</keyword>
<accession>A0A2G4YUK2</accession>
<dbReference type="OrthoDB" id="9806880at2"/>
<evidence type="ECO:0000256" key="3">
    <source>
        <dbReference type="ARBA" id="ARBA00022679"/>
    </source>
</evidence>
<reference evidence="8 9" key="1">
    <citation type="submission" date="2017-10" db="EMBL/GenBank/DDBJ databases">
        <title>Frigbacter circumglobatus gen. nov. sp. nov., isolated from sediment cultured in situ.</title>
        <authorList>
            <person name="Zhao Z."/>
        </authorList>
    </citation>
    <scope>NUCLEOTIDE SEQUENCE [LARGE SCALE GENOMIC DNA]</scope>
    <source>
        <strain evidence="8 9">ZYL</strain>
    </source>
</reference>
<protein>
    <submittedName>
        <fullName evidence="8">1-acyl-sn-glycerol-3-phosphate acyltransferase</fullName>
    </submittedName>
</protein>
<comment type="caution">
    <text evidence="8">The sequence shown here is derived from an EMBL/GenBank/DDBJ whole genome shotgun (WGS) entry which is preliminary data.</text>
</comment>
<keyword evidence="6" id="KW-1133">Transmembrane helix</keyword>
<dbReference type="Pfam" id="PF01553">
    <property type="entry name" value="Acyltransferase"/>
    <property type="match status" value="1"/>
</dbReference>
<gene>
    <name evidence="8" type="ORF">CRD36_04885</name>
</gene>
<evidence type="ECO:0000256" key="4">
    <source>
        <dbReference type="ARBA" id="ARBA00023098"/>
    </source>
</evidence>
<dbReference type="InParanoid" id="A0A2G4YUK2"/>
<keyword evidence="3 8" id="KW-0808">Transferase</keyword>
<name>A0A2G4YUK2_9PROT</name>
<keyword evidence="5 8" id="KW-0012">Acyltransferase</keyword>
<dbReference type="SUPFAM" id="SSF69593">
    <property type="entry name" value="Glycerol-3-phosphate (1)-acyltransferase"/>
    <property type="match status" value="1"/>
</dbReference>
<dbReference type="InterPro" id="IPR002123">
    <property type="entry name" value="Plipid/glycerol_acylTrfase"/>
</dbReference>
<evidence type="ECO:0000313" key="9">
    <source>
        <dbReference type="Proteomes" id="UP000229730"/>
    </source>
</evidence>
<feature type="transmembrane region" description="Helical" evidence="6">
    <location>
        <begin position="21"/>
        <end position="37"/>
    </location>
</feature>
<dbReference type="AlphaFoldDB" id="A0A2G4YUK2"/>
<keyword evidence="4" id="KW-0443">Lipid metabolism</keyword>
<dbReference type="PANTHER" id="PTHR10434:SF64">
    <property type="entry name" value="1-ACYL-SN-GLYCEROL-3-PHOSPHATE ACYLTRANSFERASE-RELATED"/>
    <property type="match status" value="1"/>
</dbReference>
<dbReference type="GO" id="GO:0006654">
    <property type="term" value="P:phosphatidic acid biosynthetic process"/>
    <property type="evidence" value="ECO:0007669"/>
    <property type="project" value="TreeGrafter"/>
</dbReference>
<dbReference type="PANTHER" id="PTHR10434">
    <property type="entry name" value="1-ACYL-SN-GLYCEROL-3-PHOSPHATE ACYLTRANSFERASE"/>
    <property type="match status" value="1"/>
</dbReference>
<organism evidence="8 9">
    <name type="scientific">Paremcibacter congregatus</name>
    <dbReference type="NCBI Taxonomy" id="2043170"/>
    <lineage>
        <taxon>Bacteria</taxon>
        <taxon>Pseudomonadati</taxon>
        <taxon>Pseudomonadota</taxon>
        <taxon>Alphaproteobacteria</taxon>
        <taxon>Emcibacterales</taxon>
        <taxon>Emcibacteraceae</taxon>
        <taxon>Paremcibacter</taxon>
    </lineage>
</organism>
<sequence>MQGFILKVRTSEKNMREYYRIAKALFYFAVLLPPTIISKRLKLPGYKFWPHLVHRSICDALNIKVTKFGEPLEGPPTLYVCNHVSWIDIIVLGHVIKGCFIAKKDMIDWPVLGYLSSLQRTIFIDREKRSDVVAQRQEMQDRIHGGDNLILFPEGTTSDGGSVLPFKSSLFGVTEKAMHLEQDAQGRTPELMVQPVTLVYKKINNMPTLRSTRPSVAWYADIEMGPHLKGVLNLLKVDVEVHFHEPVSRNIFKTRKELSAYCHRTIENGLLESLRGKRD</sequence>
<evidence type="ECO:0000259" key="7">
    <source>
        <dbReference type="SMART" id="SM00563"/>
    </source>
</evidence>
<dbReference type="GO" id="GO:0003841">
    <property type="term" value="F:1-acylglycerol-3-phosphate O-acyltransferase activity"/>
    <property type="evidence" value="ECO:0007669"/>
    <property type="project" value="TreeGrafter"/>
</dbReference>
<evidence type="ECO:0000256" key="6">
    <source>
        <dbReference type="SAM" id="Phobius"/>
    </source>
</evidence>
<dbReference type="CDD" id="cd07989">
    <property type="entry name" value="LPLAT_AGPAT-like"/>
    <property type="match status" value="1"/>
</dbReference>
<evidence type="ECO:0000256" key="5">
    <source>
        <dbReference type="ARBA" id="ARBA00023315"/>
    </source>
</evidence>
<keyword evidence="2" id="KW-0444">Lipid biosynthesis</keyword>
<dbReference type="SMART" id="SM00563">
    <property type="entry name" value="PlsC"/>
    <property type="match status" value="1"/>
</dbReference>
<dbReference type="Proteomes" id="UP000229730">
    <property type="component" value="Unassembled WGS sequence"/>
</dbReference>
<keyword evidence="6" id="KW-0472">Membrane</keyword>
<keyword evidence="9" id="KW-1185">Reference proteome</keyword>
<comment type="pathway">
    <text evidence="1">Lipid metabolism.</text>
</comment>
<feature type="domain" description="Phospholipid/glycerol acyltransferase" evidence="7">
    <location>
        <begin position="77"/>
        <end position="201"/>
    </location>
</feature>
<evidence type="ECO:0000256" key="1">
    <source>
        <dbReference type="ARBA" id="ARBA00005189"/>
    </source>
</evidence>
<evidence type="ECO:0000256" key="2">
    <source>
        <dbReference type="ARBA" id="ARBA00022516"/>
    </source>
</evidence>